<evidence type="ECO:0000259" key="1">
    <source>
        <dbReference type="PROSITE" id="PS50994"/>
    </source>
</evidence>
<dbReference type="PROSITE" id="PS50994">
    <property type="entry name" value="INTEGRASE"/>
    <property type="match status" value="1"/>
</dbReference>
<feature type="non-terminal residue" evidence="2">
    <location>
        <position position="278"/>
    </location>
</feature>
<accession>A0A0K8SFF3</accession>
<dbReference type="InterPro" id="IPR036397">
    <property type="entry name" value="RNaseH_sf"/>
</dbReference>
<dbReference type="InterPro" id="IPR054465">
    <property type="entry name" value="Integrase_p58-like_C"/>
</dbReference>
<dbReference type="InterPro" id="IPR012337">
    <property type="entry name" value="RNaseH-like_sf"/>
</dbReference>
<sequence>RLSIDVVGPLLETLQGNRYIVVVVDHFTKSPDAWAVPDQTARTIAEGLVAHVVSRFGVPREIHSDQGTNFESTVFKQVLELLGVHKTRTCPMRPQGNGLVERFNRTLVETLAKLVEEDQTAWDRHLPVALLAYRATEHKTTGFSPAELTFGRRLELPMNLIAGHTPGQSWQPGTYAQELQETLETIHNLARDRLIGAASECKRRYNVRAKTSSFKPGDLVWYWWPQRKKGICPKLQSPWHGPCQVVTQLSDVTIRIRTPNKKLRVVHTDHLRRFEKEG</sequence>
<evidence type="ECO:0000313" key="2">
    <source>
        <dbReference type="EMBL" id="JAG52016.1"/>
    </source>
</evidence>
<dbReference type="FunFam" id="3.30.420.10:FF:000032">
    <property type="entry name" value="Retrovirus-related Pol polyprotein from transposon 297-like Protein"/>
    <property type="match status" value="1"/>
</dbReference>
<dbReference type="AlphaFoldDB" id="A0A0K8SFF3"/>
<dbReference type="PANTHER" id="PTHR37984">
    <property type="entry name" value="PROTEIN CBG26694"/>
    <property type="match status" value="1"/>
</dbReference>
<dbReference type="Gene3D" id="3.30.420.10">
    <property type="entry name" value="Ribonuclease H-like superfamily/Ribonuclease H"/>
    <property type="match status" value="1"/>
</dbReference>
<proteinExistence type="predicted"/>
<protein>
    <recommendedName>
        <fullName evidence="1">Integrase catalytic domain-containing protein</fullName>
    </recommendedName>
</protein>
<dbReference type="GO" id="GO:0015074">
    <property type="term" value="P:DNA integration"/>
    <property type="evidence" value="ECO:0007669"/>
    <property type="project" value="InterPro"/>
</dbReference>
<dbReference type="GO" id="GO:0003676">
    <property type="term" value="F:nucleic acid binding"/>
    <property type="evidence" value="ECO:0007669"/>
    <property type="project" value="InterPro"/>
</dbReference>
<dbReference type="SUPFAM" id="SSF53098">
    <property type="entry name" value="Ribonuclease H-like"/>
    <property type="match status" value="1"/>
</dbReference>
<dbReference type="InterPro" id="IPR050951">
    <property type="entry name" value="Retrovirus_Pol_polyprotein"/>
</dbReference>
<name>A0A0K8SFF3_LYGHE</name>
<dbReference type="Pfam" id="PF22938">
    <property type="entry name" value="Integrase_p58_C"/>
    <property type="match status" value="1"/>
</dbReference>
<organism evidence="2">
    <name type="scientific">Lygus hesperus</name>
    <name type="common">Western plant bug</name>
    <dbReference type="NCBI Taxonomy" id="30085"/>
    <lineage>
        <taxon>Eukaryota</taxon>
        <taxon>Metazoa</taxon>
        <taxon>Ecdysozoa</taxon>
        <taxon>Arthropoda</taxon>
        <taxon>Hexapoda</taxon>
        <taxon>Insecta</taxon>
        <taxon>Pterygota</taxon>
        <taxon>Neoptera</taxon>
        <taxon>Paraneoptera</taxon>
        <taxon>Hemiptera</taxon>
        <taxon>Heteroptera</taxon>
        <taxon>Panheteroptera</taxon>
        <taxon>Cimicomorpha</taxon>
        <taxon>Miridae</taxon>
        <taxon>Mirini</taxon>
        <taxon>Lygus</taxon>
    </lineage>
</organism>
<dbReference type="PANTHER" id="PTHR37984:SF15">
    <property type="entry name" value="INTEGRASE CATALYTIC DOMAIN-CONTAINING PROTEIN"/>
    <property type="match status" value="1"/>
</dbReference>
<reference evidence="2" key="1">
    <citation type="submission" date="2014-09" db="EMBL/GenBank/DDBJ databases">
        <authorList>
            <person name="Magalhaes I.L.F."/>
            <person name="Oliveira U."/>
            <person name="Santos F.R."/>
            <person name="Vidigal T.H.D.A."/>
            <person name="Brescovit A.D."/>
            <person name="Santos A.J."/>
        </authorList>
    </citation>
    <scope>NUCLEOTIDE SEQUENCE</scope>
</reference>
<feature type="non-terminal residue" evidence="2">
    <location>
        <position position="1"/>
    </location>
</feature>
<dbReference type="InterPro" id="IPR001584">
    <property type="entry name" value="Integrase_cat-core"/>
</dbReference>
<dbReference type="EMBL" id="GBRD01013810">
    <property type="protein sequence ID" value="JAG52016.1"/>
    <property type="molecule type" value="Transcribed_RNA"/>
</dbReference>
<feature type="domain" description="Integrase catalytic" evidence="1">
    <location>
        <begin position="1"/>
        <end position="153"/>
    </location>
</feature>
<dbReference type="Pfam" id="PF00665">
    <property type="entry name" value="rve"/>
    <property type="match status" value="1"/>
</dbReference>